<dbReference type="InterPro" id="IPR011074">
    <property type="entry name" value="CRAL/TRIO_N_dom"/>
</dbReference>
<dbReference type="FunFam" id="3.40.525.10:FF:000013">
    <property type="entry name" value="Phosphatidylinositol transfer protein PDR16"/>
    <property type="match status" value="1"/>
</dbReference>
<comment type="catalytic activity">
    <reaction evidence="3">
        <text>a 1,2-diacyl-sn-glycero-3-phospho-(1D-myo-inositol)(in) = a 1,2-diacyl-sn-glycero-3-phospho-(1D-myo-inositol)(out)</text>
        <dbReference type="Rhea" id="RHEA:38691"/>
        <dbReference type="ChEBI" id="CHEBI:57880"/>
    </reaction>
    <physiologicalReaction direction="left-to-right" evidence="3">
        <dbReference type="Rhea" id="RHEA:38692"/>
    </physiologicalReaction>
</comment>
<dbReference type="PANTHER" id="PTHR45824:SF29">
    <property type="entry name" value="GH16843P"/>
    <property type="match status" value="1"/>
</dbReference>
<dbReference type="GO" id="GO:0032934">
    <property type="term" value="F:sterol binding"/>
    <property type="evidence" value="ECO:0007669"/>
    <property type="project" value="UniProtKB-ARBA"/>
</dbReference>
<sequence>MPLSTPIEFPPEGLKAPEPAPLTKEQESKYETVLAYCQKLREVPVNTSKNADKAPLTDTEKAWITRECILRYLRATKWKVEEAESRIVLTLAWRREFGVEDLDEKEMGIENETGKEVILGYDVDARPCLYLVPGRQNTPKSDRQIQHLVFMLERVIDFMPPGQDALALLIEFKNSSNSKNPSVGQGRQVLHILQTHYPERLGKAMVVNIPWFVWTFLKIIWPFIDPLTREKLVFSEPLRNYVDPKLLDRNFGGDLDFEYVHEKYWPALLEMAKKKREQYLQRWKALGSVIGTSEYILRSNTPIKESSDELNTVSDEKDEVADLSSKADDLAISDSS</sequence>
<dbReference type="EMBL" id="KV453842">
    <property type="protein sequence ID" value="ODV90852.1"/>
    <property type="molecule type" value="Genomic_DNA"/>
</dbReference>
<reference evidence="8" key="1">
    <citation type="submission" date="2016-02" db="EMBL/GenBank/DDBJ databases">
        <title>Comparative genomics of biotechnologically important yeasts.</title>
        <authorList>
            <consortium name="DOE Joint Genome Institute"/>
            <person name="Riley R."/>
            <person name="Haridas S."/>
            <person name="Wolfe K.H."/>
            <person name="Lopes M.R."/>
            <person name="Hittinger C.T."/>
            <person name="Goker M."/>
            <person name="Salamov A."/>
            <person name="Wisecaver J."/>
            <person name="Long T.M."/>
            <person name="Aerts A.L."/>
            <person name="Barry K."/>
            <person name="Choi C."/>
            <person name="Clum A."/>
            <person name="Coughlan A.Y."/>
            <person name="Deshpande S."/>
            <person name="Douglass A.P."/>
            <person name="Hanson S.J."/>
            <person name="Klenk H.-P."/>
            <person name="Labutti K."/>
            <person name="Lapidus A."/>
            <person name="Lindquist E."/>
            <person name="Lipzen A."/>
            <person name="Meier-Kolthoff J.P."/>
            <person name="Ohm R.A."/>
            <person name="Otillar R.P."/>
            <person name="Pangilinan J."/>
            <person name="Peng Y."/>
            <person name="Rokas A."/>
            <person name="Rosa C.A."/>
            <person name="Scheuner C."/>
            <person name="Sibirny A.A."/>
            <person name="Slot J.C."/>
            <person name="Stielow J.B."/>
            <person name="Sun H."/>
            <person name="Kurtzman C.P."/>
            <person name="Blackwell M."/>
            <person name="Jeffries T.W."/>
            <person name="Grigoriev I.V."/>
        </authorList>
    </citation>
    <scope>NUCLEOTIDE SEQUENCE [LARGE SCALE GENOMIC DNA]</scope>
    <source>
        <strain evidence="8">NRRL Y-17796</strain>
    </source>
</reference>
<dbReference type="Gene3D" id="3.40.525.10">
    <property type="entry name" value="CRAL-TRIO lipid binding domain"/>
    <property type="match status" value="1"/>
</dbReference>
<keyword evidence="2" id="KW-0492">Microsome</keyword>
<feature type="region of interest" description="Disordered" evidence="5">
    <location>
        <begin position="307"/>
        <end position="336"/>
    </location>
</feature>
<evidence type="ECO:0000259" key="6">
    <source>
        <dbReference type="PROSITE" id="PS50191"/>
    </source>
</evidence>
<comment type="subcellular location">
    <subcellularLocation>
        <location evidence="1">Microsome</location>
    </subcellularLocation>
</comment>
<dbReference type="Pfam" id="PF03765">
    <property type="entry name" value="CRAL_TRIO_N"/>
    <property type="match status" value="1"/>
</dbReference>
<evidence type="ECO:0000256" key="2">
    <source>
        <dbReference type="ARBA" id="ARBA00022848"/>
    </source>
</evidence>
<feature type="domain" description="CRAL-TRIO" evidence="6">
    <location>
        <begin position="106"/>
        <end position="259"/>
    </location>
</feature>
<evidence type="ECO:0000256" key="3">
    <source>
        <dbReference type="ARBA" id="ARBA00024146"/>
    </source>
</evidence>
<dbReference type="Pfam" id="PF00650">
    <property type="entry name" value="CRAL_TRIO"/>
    <property type="match status" value="1"/>
</dbReference>
<dbReference type="SMART" id="SM00516">
    <property type="entry name" value="SEC14"/>
    <property type="match status" value="1"/>
</dbReference>
<dbReference type="GO" id="GO:0008526">
    <property type="term" value="F:phosphatidylinositol transfer activity"/>
    <property type="evidence" value="ECO:0007669"/>
    <property type="project" value="UniProtKB-ARBA"/>
</dbReference>
<dbReference type="InterPro" id="IPR001251">
    <property type="entry name" value="CRAL-TRIO_dom"/>
</dbReference>
<evidence type="ECO:0000256" key="1">
    <source>
        <dbReference type="ARBA" id="ARBA00004144"/>
    </source>
</evidence>
<dbReference type="PANTHER" id="PTHR45824">
    <property type="entry name" value="GH16843P"/>
    <property type="match status" value="1"/>
</dbReference>
<dbReference type="GO" id="GO:0009410">
    <property type="term" value="P:response to xenobiotic stimulus"/>
    <property type="evidence" value="ECO:0007669"/>
    <property type="project" value="UniProtKB-ARBA"/>
</dbReference>
<keyword evidence="2" id="KW-0256">Endoplasmic reticulum</keyword>
<evidence type="ECO:0000256" key="5">
    <source>
        <dbReference type="SAM" id="MobiDB-lite"/>
    </source>
</evidence>
<dbReference type="InterPro" id="IPR036273">
    <property type="entry name" value="CRAL/TRIO_N_dom_sf"/>
</dbReference>
<name>A0A1E4TGE6_9ASCO</name>
<dbReference type="OrthoDB" id="75724at2759"/>
<dbReference type="CDD" id="cd00170">
    <property type="entry name" value="SEC14"/>
    <property type="match status" value="1"/>
</dbReference>
<gene>
    <name evidence="7" type="ORF">CANCADRAFT_112033</name>
</gene>
<evidence type="ECO:0000313" key="7">
    <source>
        <dbReference type="EMBL" id="ODV90852.1"/>
    </source>
</evidence>
<dbReference type="GO" id="GO:0071944">
    <property type="term" value="C:cell periphery"/>
    <property type="evidence" value="ECO:0007669"/>
    <property type="project" value="UniProtKB-ARBA"/>
</dbReference>
<dbReference type="PROSITE" id="PS50191">
    <property type="entry name" value="CRAL_TRIO"/>
    <property type="match status" value="1"/>
</dbReference>
<keyword evidence="8" id="KW-1185">Reference proteome</keyword>
<dbReference type="SMART" id="SM01100">
    <property type="entry name" value="CRAL_TRIO_N"/>
    <property type="match status" value="1"/>
</dbReference>
<dbReference type="SUPFAM" id="SSF46938">
    <property type="entry name" value="CRAL/TRIO N-terminal domain"/>
    <property type="match status" value="1"/>
</dbReference>
<accession>A0A1E4TGE6</accession>
<dbReference type="InterPro" id="IPR052578">
    <property type="entry name" value="PI_Transfer_CRAL-TRIO"/>
</dbReference>
<dbReference type="AlphaFoldDB" id="A0A1E4TGE6"/>
<dbReference type="SUPFAM" id="SSF52087">
    <property type="entry name" value="CRAL/TRIO domain"/>
    <property type="match status" value="1"/>
</dbReference>
<evidence type="ECO:0000256" key="4">
    <source>
        <dbReference type="ARBA" id="ARBA00083195"/>
    </source>
</evidence>
<dbReference type="Proteomes" id="UP000095023">
    <property type="component" value="Unassembled WGS sequence"/>
</dbReference>
<organism evidence="7 8">
    <name type="scientific">Tortispora caseinolytica NRRL Y-17796</name>
    <dbReference type="NCBI Taxonomy" id="767744"/>
    <lineage>
        <taxon>Eukaryota</taxon>
        <taxon>Fungi</taxon>
        <taxon>Dikarya</taxon>
        <taxon>Ascomycota</taxon>
        <taxon>Saccharomycotina</taxon>
        <taxon>Trigonopsidomycetes</taxon>
        <taxon>Trigonopsidales</taxon>
        <taxon>Trigonopsidaceae</taxon>
        <taxon>Tortispora</taxon>
    </lineage>
</organism>
<evidence type="ECO:0000313" key="8">
    <source>
        <dbReference type="Proteomes" id="UP000095023"/>
    </source>
</evidence>
<proteinExistence type="predicted"/>
<protein>
    <recommendedName>
        <fullName evidence="4">SEC14 homolog 3</fullName>
    </recommendedName>
</protein>
<dbReference type="InterPro" id="IPR036865">
    <property type="entry name" value="CRAL-TRIO_dom_sf"/>
</dbReference>
<feature type="region of interest" description="Disordered" evidence="5">
    <location>
        <begin position="1"/>
        <end position="25"/>
    </location>
</feature>